<name>A0ABP9NZL4_9BACT</name>
<proteinExistence type="inferred from homology"/>
<evidence type="ECO:0000313" key="5">
    <source>
        <dbReference type="Proteomes" id="UP001499852"/>
    </source>
</evidence>
<dbReference type="Pfam" id="PF07859">
    <property type="entry name" value="Abhydrolase_3"/>
    <property type="match status" value="1"/>
</dbReference>
<dbReference type="InterPro" id="IPR002168">
    <property type="entry name" value="Lipase_GDXG_HIS_AS"/>
</dbReference>
<dbReference type="Proteomes" id="UP001499852">
    <property type="component" value="Unassembled WGS sequence"/>
</dbReference>
<dbReference type="RefSeq" id="WP_345735158.1">
    <property type="nucleotide sequence ID" value="NZ_BAABIA010000002.1"/>
</dbReference>
<accession>A0ABP9NZL4</accession>
<comment type="similarity">
    <text evidence="1">Belongs to the 'GDXG' lipolytic enzyme family.</text>
</comment>
<dbReference type="GO" id="GO:0016787">
    <property type="term" value="F:hydrolase activity"/>
    <property type="evidence" value="ECO:0007669"/>
    <property type="project" value="UniProtKB-KW"/>
</dbReference>
<evidence type="ECO:0000256" key="2">
    <source>
        <dbReference type="ARBA" id="ARBA00022801"/>
    </source>
</evidence>
<dbReference type="InterPro" id="IPR050300">
    <property type="entry name" value="GDXG_lipolytic_enzyme"/>
</dbReference>
<dbReference type="Gene3D" id="3.40.50.1820">
    <property type="entry name" value="alpha/beta hydrolase"/>
    <property type="match status" value="1"/>
</dbReference>
<protein>
    <submittedName>
        <fullName evidence="4">Alpha/beta hydrolase</fullName>
    </submittedName>
</protein>
<dbReference type="PROSITE" id="PS01173">
    <property type="entry name" value="LIPASE_GDXG_HIS"/>
    <property type="match status" value="1"/>
</dbReference>
<keyword evidence="2 4" id="KW-0378">Hydrolase</keyword>
<feature type="domain" description="Alpha/beta hydrolase fold-3" evidence="3">
    <location>
        <begin position="88"/>
        <end position="296"/>
    </location>
</feature>
<evidence type="ECO:0000259" key="3">
    <source>
        <dbReference type="Pfam" id="PF07859"/>
    </source>
</evidence>
<reference evidence="5" key="1">
    <citation type="journal article" date="2019" name="Int. J. Syst. Evol. Microbiol.">
        <title>The Global Catalogue of Microorganisms (GCM) 10K type strain sequencing project: providing services to taxonomists for standard genome sequencing and annotation.</title>
        <authorList>
            <consortium name="The Broad Institute Genomics Platform"/>
            <consortium name="The Broad Institute Genome Sequencing Center for Infectious Disease"/>
            <person name="Wu L."/>
            <person name="Ma J."/>
        </authorList>
    </citation>
    <scope>NUCLEOTIDE SEQUENCE [LARGE SCALE GENOMIC DNA]</scope>
    <source>
        <strain evidence="5">JCM 18053</strain>
    </source>
</reference>
<sequence length="323" mass="34763">MNTINASTAPVLDSAAQSFLDTLVAQGGPAIYERSVPDARDVLTGAQAGPVAKLPVDIKELTIPAGPSGQVSLRIVRPQGSQGVLPGVLYFHGGGWVLGDQNTHDRLVREIAHGAQAAVIFVNYTPSPEARYPVAIEEAYAALKWVAENAHSIQIDPNRLAVAGDSVGGNMAAAVTLLAKERQGPALRYQVLFYPVTDANFDTASYHQFEEGYFLTREAMKWFWNHYAPDHAVRDEITASPLRATTEQLRGLPPALVITGEADVLRDEGEAYARKLIEAGVSVTSSRYLGIIHDFVMLNVLTETPAARAAIAQANDLLRKALA</sequence>
<gene>
    <name evidence="4" type="ORF">GCM10023213_08870</name>
</gene>
<dbReference type="SUPFAM" id="SSF53474">
    <property type="entry name" value="alpha/beta-Hydrolases"/>
    <property type="match status" value="1"/>
</dbReference>
<dbReference type="PANTHER" id="PTHR48081">
    <property type="entry name" value="AB HYDROLASE SUPERFAMILY PROTEIN C4A8.06C"/>
    <property type="match status" value="1"/>
</dbReference>
<dbReference type="InterPro" id="IPR013094">
    <property type="entry name" value="AB_hydrolase_3"/>
</dbReference>
<dbReference type="EMBL" id="BAABIA010000002">
    <property type="protein sequence ID" value="GAA5135487.1"/>
    <property type="molecule type" value="Genomic_DNA"/>
</dbReference>
<dbReference type="InterPro" id="IPR029058">
    <property type="entry name" value="AB_hydrolase_fold"/>
</dbReference>
<evidence type="ECO:0000256" key="1">
    <source>
        <dbReference type="ARBA" id="ARBA00010515"/>
    </source>
</evidence>
<comment type="caution">
    <text evidence="4">The sequence shown here is derived from an EMBL/GenBank/DDBJ whole genome shotgun (WGS) entry which is preliminary data.</text>
</comment>
<keyword evidence="5" id="KW-1185">Reference proteome</keyword>
<organism evidence="4 5">
    <name type="scientific">Prosthecobacter algae</name>
    <dbReference type="NCBI Taxonomy" id="1144682"/>
    <lineage>
        <taxon>Bacteria</taxon>
        <taxon>Pseudomonadati</taxon>
        <taxon>Verrucomicrobiota</taxon>
        <taxon>Verrucomicrobiia</taxon>
        <taxon>Verrucomicrobiales</taxon>
        <taxon>Verrucomicrobiaceae</taxon>
        <taxon>Prosthecobacter</taxon>
    </lineage>
</organism>
<evidence type="ECO:0000313" key="4">
    <source>
        <dbReference type="EMBL" id="GAA5135487.1"/>
    </source>
</evidence>
<dbReference type="PANTHER" id="PTHR48081:SF8">
    <property type="entry name" value="ALPHA_BETA HYDROLASE FOLD-3 DOMAIN-CONTAINING PROTEIN-RELATED"/>
    <property type="match status" value="1"/>
</dbReference>